<dbReference type="GO" id="GO:0016020">
    <property type="term" value="C:membrane"/>
    <property type="evidence" value="ECO:0007669"/>
    <property type="project" value="TreeGrafter"/>
</dbReference>
<proteinExistence type="predicted"/>
<evidence type="ECO:0000313" key="3">
    <source>
        <dbReference type="EMBL" id="RUO78023.1"/>
    </source>
</evidence>
<reference evidence="3 4" key="1">
    <citation type="journal article" date="2011" name="Front. Microbiol.">
        <title>Genomic signatures of strain selection and enhancement in Bacillus atrophaeus var. globigii, a historical biowarfare simulant.</title>
        <authorList>
            <person name="Gibbons H.S."/>
            <person name="Broomall S.M."/>
            <person name="McNew L.A."/>
            <person name="Daligault H."/>
            <person name="Chapman C."/>
            <person name="Bruce D."/>
            <person name="Karavis M."/>
            <person name="Krepps M."/>
            <person name="McGregor P.A."/>
            <person name="Hong C."/>
            <person name="Park K.H."/>
            <person name="Akmal A."/>
            <person name="Feldman A."/>
            <person name="Lin J.S."/>
            <person name="Chang W.E."/>
            <person name="Higgs B.W."/>
            <person name="Demirev P."/>
            <person name="Lindquist J."/>
            <person name="Liem A."/>
            <person name="Fochler E."/>
            <person name="Read T.D."/>
            <person name="Tapia R."/>
            <person name="Johnson S."/>
            <person name="Bishop-Lilly K.A."/>
            <person name="Detter C."/>
            <person name="Han C."/>
            <person name="Sozhamannan S."/>
            <person name="Rosenzweig C.N."/>
            <person name="Skowronski E.W."/>
        </authorList>
    </citation>
    <scope>NUCLEOTIDE SEQUENCE [LARGE SCALE GENOMIC DNA]</scope>
    <source>
        <strain evidence="3 4">CL-SP19</strain>
    </source>
</reference>
<sequence length="331" mass="38242">MRRWIYILLTAFPFGMTYSAFADDHGPQYDARLSSYDYPFAVHTYEFDSQRQKLEMAYMHLPAKDNRPTVLLLHGKNFAADYWQATASYLHDKGYGVLMPDQIGFGKSSKPAHYQFSFEALANNTKALAESLGIEQIIVMGHSMGGMLATRYALNHADRVEKLVLVNPVGLEDYLRYVQYKDPAFFYTNEQGKTIDQIRAYQRKNYYDGKWSEEYEALIQIHAGWINGADWEQVAWNNALTYDMIFTGNVSNEFDQLTVPTHLILGTRDTTGPGRGWKKEGEDYPLGRYDRLGETVIEQIPDGYLYELEGVGHMPQFEAFDRYRQQLNKIF</sequence>
<keyword evidence="3" id="KW-0378">Hydrolase</keyword>
<evidence type="ECO:0000256" key="1">
    <source>
        <dbReference type="SAM" id="SignalP"/>
    </source>
</evidence>
<protein>
    <submittedName>
        <fullName evidence="3">Alpha/beta hydrolase</fullName>
    </submittedName>
</protein>
<evidence type="ECO:0000259" key="2">
    <source>
        <dbReference type="Pfam" id="PF00561"/>
    </source>
</evidence>
<feature type="signal peptide" evidence="1">
    <location>
        <begin position="1"/>
        <end position="22"/>
    </location>
</feature>
<feature type="chain" id="PRO_5019357636" evidence="1">
    <location>
        <begin position="23"/>
        <end position="331"/>
    </location>
</feature>
<organism evidence="3 4">
    <name type="scientific">Idiomarina seosinensis</name>
    <dbReference type="NCBI Taxonomy" id="281739"/>
    <lineage>
        <taxon>Bacteria</taxon>
        <taxon>Pseudomonadati</taxon>
        <taxon>Pseudomonadota</taxon>
        <taxon>Gammaproteobacteria</taxon>
        <taxon>Alteromonadales</taxon>
        <taxon>Idiomarinaceae</taxon>
        <taxon>Idiomarina</taxon>
    </lineage>
</organism>
<evidence type="ECO:0000313" key="4">
    <source>
        <dbReference type="Proteomes" id="UP000287908"/>
    </source>
</evidence>
<dbReference type="InterPro" id="IPR000073">
    <property type="entry name" value="AB_hydrolase_1"/>
</dbReference>
<dbReference type="InterPro" id="IPR000639">
    <property type="entry name" value="Epox_hydrolase-like"/>
</dbReference>
<dbReference type="SUPFAM" id="SSF53474">
    <property type="entry name" value="alpha/beta-Hydrolases"/>
    <property type="match status" value="1"/>
</dbReference>
<name>A0A432ZJC8_9GAMM</name>
<dbReference type="PRINTS" id="PR00412">
    <property type="entry name" value="EPOXHYDRLASE"/>
</dbReference>
<dbReference type="PANTHER" id="PTHR43798:SF33">
    <property type="entry name" value="HYDROLASE, PUTATIVE (AFU_ORTHOLOGUE AFUA_2G14860)-RELATED"/>
    <property type="match status" value="1"/>
</dbReference>
<dbReference type="InterPro" id="IPR050266">
    <property type="entry name" value="AB_hydrolase_sf"/>
</dbReference>
<dbReference type="PRINTS" id="PR00111">
    <property type="entry name" value="ABHYDROLASE"/>
</dbReference>
<comment type="caution">
    <text evidence="3">The sequence shown here is derived from an EMBL/GenBank/DDBJ whole genome shotgun (WGS) entry which is preliminary data.</text>
</comment>
<keyword evidence="4" id="KW-1185">Reference proteome</keyword>
<dbReference type="AlphaFoldDB" id="A0A432ZJC8"/>
<dbReference type="EMBL" id="PIQF01000001">
    <property type="protein sequence ID" value="RUO78023.1"/>
    <property type="molecule type" value="Genomic_DNA"/>
</dbReference>
<keyword evidence="1" id="KW-0732">Signal</keyword>
<feature type="domain" description="AB hydrolase-1" evidence="2">
    <location>
        <begin position="68"/>
        <end position="188"/>
    </location>
</feature>
<dbReference type="OrthoDB" id="9773293at2"/>
<dbReference type="RefSeq" id="WP_126784351.1">
    <property type="nucleotide sequence ID" value="NZ_PIQF01000001.1"/>
</dbReference>
<dbReference type="Pfam" id="PF00561">
    <property type="entry name" value="Abhydrolase_1"/>
    <property type="match status" value="1"/>
</dbReference>
<gene>
    <name evidence="3" type="ORF">CWI81_06025</name>
</gene>
<dbReference type="GO" id="GO:0046464">
    <property type="term" value="P:acylglycerol catabolic process"/>
    <property type="evidence" value="ECO:0007669"/>
    <property type="project" value="TreeGrafter"/>
</dbReference>
<dbReference type="Gene3D" id="3.40.50.1820">
    <property type="entry name" value="alpha/beta hydrolase"/>
    <property type="match status" value="1"/>
</dbReference>
<dbReference type="InterPro" id="IPR029058">
    <property type="entry name" value="AB_hydrolase_fold"/>
</dbReference>
<dbReference type="Proteomes" id="UP000287908">
    <property type="component" value="Unassembled WGS sequence"/>
</dbReference>
<dbReference type="GO" id="GO:0047372">
    <property type="term" value="F:monoacylglycerol lipase activity"/>
    <property type="evidence" value="ECO:0007669"/>
    <property type="project" value="TreeGrafter"/>
</dbReference>
<dbReference type="PANTHER" id="PTHR43798">
    <property type="entry name" value="MONOACYLGLYCEROL LIPASE"/>
    <property type="match status" value="1"/>
</dbReference>
<accession>A0A432ZJC8</accession>